<feature type="domain" description="O-methyltransferase C-terminal" evidence="4">
    <location>
        <begin position="177"/>
        <end position="332"/>
    </location>
</feature>
<dbReference type="PIRSF" id="PIRSF005739">
    <property type="entry name" value="O-mtase"/>
    <property type="match status" value="1"/>
</dbReference>
<keyword evidence="1 6" id="KW-0489">Methyltransferase</keyword>
<dbReference type="InterPro" id="IPR036390">
    <property type="entry name" value="WH_DNA-bd_sf"/>
</dbReference>
<dbReference type="Pfam" id="PF00891">
    <property type="entry name" value="Methyltransf_2"/>
    <property type="match status" value="1"/>
</dbReference>
<dbReference type="CDD" id="cd02440">
    <property type="entry name" value="AdoMet_MTases"/>
    <property type="match status" value="1"/>
</dbReference>
<dbReference type="SUPFAM" id="SSF53335">
    <property type="entry name" value="S-adenosyl-L-methionine-dependent methyltransferases"/>
    <property type="match status" value="1"/>
</dbReference>
<evidence type="ECO:0000256" key="1">
    <source>
        <dbReference type="ARBA" id="ARBA00022603"/>
    </source>
</evidence>
<accession>A0AAP8MZS5</accession>
<comment type="caution">
    <text evidence="6">The sequence shown here is derived from an EMBL/GenBank/DDBJ whole genome shotgun (WGS) entry which is preliminary data.</text>
</comment>
<dbReference type="InterPro" id="IPR016461">
    <property type="entry name" value="COMT-like"/>
</dbReference>
<dbReference type="Gene3D" id="1.10.10.10">
    <property type="entry name" value="Winged helix-like DNA-binding domain superfamily/Winged helix DNA-binding domain"/>
    <property type="match status" value="1"/>
</dbReference>
<dbReference type="AlphaFoldDB" id="A0AAP8MZS5"/>
<reference evidence="7" key="1">
    <citation type="submission" date="2016-07" db="EMBL/GenBank/DDBJ databases">
        <title>Nontailed viruses are major unrecognized killers of bacteria in the ocean.</title>
        <authorList>
            <person name="Kauffman K."/>
            <person name="Hussain F."/>
            <person name="Yang J."/>
            <person name="Arevalo P."/>
            <person name="Brown J."/>
            <person name="Cutler M."/>
            <person name="Kelly L."/>
            <person name="Polz M.F."/>
        </authorList>
    </citation>
    <scope>NUCLEOTIDE SEQUENCE [LARGE SCALE GENOMIC DNA]</scope>
    <source>
        <strain evidence="7">10N.222.49.A5</strain>
    </source>
</reference>
<sequence length="353" mass="39906">MKNLKTDPFNALDAKTEAQKLSFAPIVFHTARTLRDLGILKALDNANDGLTSHQLSEQTGVSEYGVKVLLDLATSANIVLWNKQRYSIANLGFYLLHDGMTNANMDFTADVCYAAMEHLTEAIEKGQPSGLKVFGEWVTIYEGLTSLPDKAKQSWFKFDHFYSDRSFPVLLAEVFREKPKTLIDIGGNTGKWTLQCCNYNPDVQVTIVDLPQQLEVASKNIKQNGFEERVTLHPANMLDKNQALPESADVWWMSQFLDCFSPMEILAILRKVRKQLRDGDSVYILELFFDAQKYEAASYSLNATSLYFTCLANGNSRFYRSDDFLEIVSEAGLTVDKRIDNIGLGHTLLKLRR</sequence>
<dbReference type="PROSITE" id="PS51683">
    <property type="entry name" value="SAM_OMT_II"/>
    <property type="match status" value="1"/>
</dbReference>
<name>A0AAP8MZS5_9VIBR</name>
<dbReference type="EMBL" id="MDBO01000036">
    <property type="protein sequence ID" value="PMP14035.1"/>
    <property type="molecule type" value="Genomic_DNA"/>
</dbReference>
<dbReference type="Gene3D" id="3.40.50.150">
    <property type="entry name" value="Vaccinia Virus protein VP39"/>
    <property type="match status" value="1"/>
</dbReference>
<evidence type="ECO:0000313" key="6">
    <source>
        <dbReference type="EMBL" id="PMP14035.1"/>
    </source>
</evidence>
<dbReference type="GO" id="GO:0008171">
    <property type="term" value="F:O-methyltransferase activity"/>
    <property type="evidence" value="ECO:0007669"/>
    <property type="project" value="InterPro"/>
</dbReference>
<evidence type="ECO:0000259" key="5">
    <source>
        <dbReference type="Pfam" id="PF21212"/>
    </source>
</evidence>
<dbReference type="InterPro" id="IPR001077">
    <property type="entry name" value="COMT_C"/>
</dbReference>
<keyword evidence="3" id="KW-0949">S-adenosyl-L-methionine</keyword>
<organism evidence="6 7">
    <name type="scientific">Vibrio breoganii</name>
    <dbReference type="NCBI Taxonomy" id="553239"/>
    <lineage>
        <taxon>Bacteria</taxon>
        <taxon>Pseudomonadati</taxon>
        <taxon>Pseudomonadota</taxon>
        <taxon>Gammaproteobacteria</taxon>
        <taxon>Vibrionales</taxon>
        <taxon>Vibrionaceae</taxon>
        <taxon>Vibrio</taxon>
    </lineage>
</organism>
<proteinExistence type="predicted"/>
<protein>
    <submittedName>
        <fullName evidence="6">Methyltransferase</fullName>
    </submittedName>
</protein>
<dbReference type="InterPro" id="IPR036388">
    <property type="entry name" value="WH-like_DNA-bd_sf"/>
</dbReference>
<evidence type="ECO:0000313" key="7">
    <source>
        <dbReference type="Proteomes" id="UP000235611"/>
    </source>
</evidence>
<feature type="domain" description="BVU-1015-like N-terminal dimerisation-like" evidence="5">
    <location>
        <begin position="17"/>
        <end position="86"/>
    </location>
</feature>
<gene>
    <name evidence="6" type="ORF">BCS93_04400</name>
</gene>
<evidence type="ECO:0000256" key="3">
    <source>
        <dbReference type="ARBA" id="ARBA00022691"/>
    </source>
</evidence>
<dbReference type="GO" id="GO:0032259">
    <property type="term" value="P:methylation"/>
    <property type="evidence" value="ECO:0007669"/>
    <property type="project" value="UniProtKB-KW"/>
</dbReference>
<dbReference type="SUPFAM" id="SSF46785">
    <property type="entry name" value="Winged helix' DNA-binding domain"/>
    <property type="match status" value="1"/>
</dbReference>
<dbReference type="Pfam" id="PF21212">
    <property type="entry name" value="Dimerisation2-like_dom"/>
    <property type="match status" value="1"/>
</dbReference>
<dbReference type="InterPro" id="IPR049480">
    <property type="entry name" value="BVU_1015-like_N"/>
</dbReference>
<dbReference type="PANTHER" id="PTHR43712:SF2">
    <property type="entry name" value="O-METHYLTRANSFERASE CICE"/>
    <property type="match status" value="1"/>
</dbReference>
<dbReference type="Proteomes" id="UP000235611">
    <property type="component" value="Unassembled WGS sequence"/>
</dbReference>
<dbReference type="Gene3D" id="1.20.58.1390">
    <property type="match status" value="1"/>
</dbReference>
<evidence type="ECO:0000259" key="4">
    <source>
        <dbReference type="Pfam" id="PF00891"/>
    </source>
</evidence>
<dbReference type="RefSeq" id="WP_017028628.1">
    <property type="nucleotide sequence ID" value="NZ_MDBO01000036.1"/>
</dbReference>
<dbReference type="InterPro" id="IPR029063">
    <property type="entry name" value="SAM-dependent_MTases_sf"/>
</dbReference>
<evidence type="ECO:0000256" key="2">
    <source>
        <dbReference type="ARBA" id="ARBA00022679"/>
    </source>
</evidence>
<keyword evidence="2" id="KW-0808">Transferase</keyword>
<dbReference type="PANTHER" id="PTHR43712">
    <property type="entry name" value="PUTATIVE (AFU_ORTHOLOGUE AFUA_4G14580)-RELATED"/>
    <property type="match status" value="1"/>
</dbReference>